<feature type="compositionally biased region" description="Polar residues" evidence="1">
    <location>
        <begin position="1"/>
        <end position="20"/>
    </location>
</feature>
<feature type="region of interest" description="Disordered" evidence="1">
    <location>
        <begin position="1"/>
        <end position="37"/>
    </location>
</feature>
<dbReference type="AlphaFoldDB" id="A0A656AMQ4"/>
<dbReference type="EMBL" id="CWQY01000037">
    <property type="protein sequence ID" value="CSD21170.1"/>
    <property type="molecule type" value="Genomic_DNA"/>
</dbReference>
<gene>
    <name evidence="2" type="ORF">ERS013200_03536</name>
</gene>
<sequence>MWGAETTSSAHTNPYGQQKVQCHHRRLPSPPITQQNTRYGLALDSTGSWQALRHPMGQTLHQSRQIQRRRFE</sequence>
<accession>A0A656AMQ4</accession>
<organism evidence="2 3">
    <name type="scientific">Vibrio cholerae</name>
    <dbReference type="NCBI Taxonomy" id="666"/>
    <lineage>
        <taxon>Bacteria</taxon>
        <taxon>Pseudomonadati</taxon>
        <taxon>Pseudomonadota</taxon>
        <taxon>Gammaproteobacteria</taxon>
        <taxon>Vibrionales</taxon>
        <taxon>Vibrionaceae</taxon>
        <taxon>Vibrio</taxon>
    </lineage>
</organism>
<dbReference type="Proteomes" id="UP000041770">
    <property type="component" value="Unassembled WGS sequence"/>
</dbReference>
<evidence type="ECO:0000256" key="1">
    <source>
        <dbReference type="SAM" id="MobiDB-lite"/>
    </source>
</evidence>
<proteinExistence type="predicted"/>
<reference evidence="2 3" key="1">
    <citation type="submission" date="2015-07" db="EMBL/GenBank/DDBJ databases">
        <authorList>
            <consortium name="Pathogen Informatics"/>
        </authorList>
    </citation>
    <scope>NUCLEOTIDE SEQUENCE [LARGE SCALE GENOMIC DNA]</scope>
    <source>
        <strain evidence="2 3">A316</strain>
    </source>
</reference>
<evidence type="ECO:0000313" key="2">
    <source>
        <dbReference type="EMBL" id="CSD21170.1"/>
    </source>
</evidence>
<evidence type="ECO:0000313" key="3">
    <source>
        <dbReference type="Proteomes" id="UP000041770"/>
    </source>
</evidence>
<protein>
    <submittedName>
        <fullName evidence="2">Uncharacterized protein</fullName>
    </submittedName>
</protein>
<name>A0A656AMQ4_VIBCL</name>